<feature type="transmembrane region" description="Helical" evidence="1">
    <location>
        <begin position="132"/>
        <end position="157"/>
    </location>
</feature>
<protein>
    <submittedName>
        <fullName evidence="2">Uncharacterized protein</fullName>
    </submittedName>
</protein>
<dbReference type="KEGG" id="pvw:HU752_016835"/>
<reference evidence="2 3" key="1">
    <citation type="journal article" date="2020" name="Microorganisms">
        <title>Reliable Identification of Environmental Pseudomonas Isolates Using the rpoD Gene.</title>
        <authorList>
            <consortium name="The Broad Institute Genome Sequencing Platform"/>
            <person name="Girard L."/>
            <person name="Lood C."/>
            <person name="Rokni-Zadeh H."/>
            <person name="van Noort V."/>
            <person name="Lavigne R."/>
            <person name="De Mot R."/>
        </authorList>
    </citation>
    <scope>NUCLEOTIDE SEQUENCE [LARGE SCALE GENOMIC DNA]</scope>
    <source>
        <strain evidence="2 3">RW8P3</strain>
    </source>
</reference>
<evidence type="ECO:0000313" key="2">
    <source>
        <dbReference type="EMBL" id="QXI25645.1"/>
    </source>
</evidence>
<name>A0A9E6PGA8_9PSED</name>
<evidence type="ECO:0000313" key="3">
    <source>
        <dbReference type="Proteomes" id="UP000634530"/>
    </source>
</evidence>
<feature type="transmembrane region" description="Helical" evidence="1">
    <location>
        <begin position="69"/>
        <end position="86"/>
    </location>
</feature>
<proteinExistence type="predicted"/>
<keyword evidence="1" id="KW-1133">Transmembrane helix</keyword>
<dbReference type="RefSeq" id="WP_186676153.1">
    <property type="nucleotide sequence ID" value="NZ_CP077093.1"/>
</dbReference>
<dbReference type="AlphaFoldDB" id="A0A9E6PGA8"/>
<accession>A0A9E6PGA8</accession>
<feature type="transmembrane region" description="Helical" evidence="1">
    <location>
        <begin position="92"/>
        <end position="111"/>
    </location>
</feature>
<reference evidence="2 3" key="2">
    <citation type="journal article" date="2021" name="Microorganisms">
        <title>The Ever-Expanding Pseudomonas Genus: Description of 43 New Species and Partition of the Pseudomonas putida Group.</title>
        <authorList>
            <person name="Girard L."/>
            <person name="Lood C."/>
            <person name="Hofte M."/>
            <person name="Vandamme P."/>
            <person name="Rokni-Zadeh H."/>
            <person name="van Noort V."/>
            <person name="Lavigne R."/>
            <person name="De Mot R."/>
        </authorList>
    </citation>
    <scope>NUCLEOTIDE SEQUENCE [LARGE SCALE GENOMIC DNA]</scope>
    <source>
        <strain evidence="2 3">RW8P3</strain>
    </source>
</reference>
<gene>
    <name evidence="2" type="ORF">HU752_016835</name>
</gene>
<keyword evidence="1" id="KW-0472">Membrane</keyword>
<evidence type="ECO:0000256" key="1">
    <source>
        <dbReference type="SAM" id="Phobius"/>
    </source>
</evidence>
<dbReference type="Proteomes" id="UP000634530">
    <property type="component" value="Chromosome"/>
</dbReference>
<feature type="transmembrane region" description="Helical" evidence="1">
    <location>
        <begin position="25"/>
        <end position="48"/>
    </location>
</feature>
<keyword evidence="3" id="KW-1185">Reference proteome</keyword>
<organism evidence="2 3">
    <name type="scientific">Pseudomonas vanderleydeniana</name>
    <dbReference type="NCBI Taxonomy" id="2745495"/>
    <lineage>
        <taxon>Bacteria</taxon>
        <taxon>Pseudomonadati</taxon>
        <taxon>Pseudomonadota</taxon>
        <taxon>Gammaproteobacteria</taxon>
        <taxon>Pseudomonadales</taxon>
        <taxon>Pseudomonadaceae</taxon>
        <taxon>Pseudomonas</taxon>
    </lineage>
</organism>
<keyword evidence="1" id="KW-0812">Transmembrane</keyword>
<dbReference type="EMBL" id="CP077093">
    <property type="protein sequence ID" value="QXI25645.1"/>
    <property type="molecule type" value="Genomic_DNA"/>
</dbReference>
<sequence>MSAEEKIDTAAPAVSVTKPTSQFPWALALPFLGFVGYAAPYVTGLIYWQRYLRGLGIPSGLFEAEARDYFMFAYVALIESLGNWSGIVRNPFVWLSIAGFILALSVELVVIKKLEKNARIKSTVEKYTRNRYVALSSGLVVLSAAITTVLMLIPLIMLPVMLIPGTIGNYGADQTLKRNREIFAQGCDLSVQAKMHCYVVKDGDKVVASGFLVAASGSRLALYENGRPRIIPLKEYSVEVLAKEDDKAVVQQSTEAQKID</sequence>